<protein>
    <submittedName>
        <fullName evidence="8">Keratin, type II cytoskeletal 2 oral-like</fullName>
    </submittedName>
</protein>
<dbReference type="FunCoup" id="A0A2Y9DGD3">
    <property type="interactions" value="1"/>
</dbReference>
<feature type="region of interest" description="Disordered" evidence="5">
    <location>
        <begin position="220"/>
        <end position="261"/>
    </location>
</feature>
<dbReference type="GO" id="GO:0045095">
    <property type="term" value="C:keratin filament"/>
    <property type="evidence" value="ECO:0007669"/>
    <property type="project" value="TreeGrafter"/>
</dbReference>
<dbReference type="FunFam" id="1.20.5.170:FF:000004">
    <property type="entry name" value="Keratin, type II cytoskeletal 5"/>
    <property type="match status" value="1"/>
</dbReference>
<dbReference type="PANTHER" id="PTHR45616">
    <property type="entry name" value="GATA-TYPE DOMAIN-CONTAINING PROTEIN"/>
    <property type="match status" value="1"/>
</dbReference>
<dbReference type="GeneID" id="101358134"/>
<proteinExistence type="predicted"/>
<dbReference type="SMART" id="SM01391">
    <property type="entry name" value="Filament"/>
    <property type="match status" value="1"/>
</dbReference>
<evidence type="ECO:0000256" key="3">
    <source>
        <dbReference type="ARBA" id="ARBA00023054"/>
    </source>
</evidence>
<dbReference type="PANTHER" id="PTHR45616:SF29">
    <property type="entry name" value="KERATIN, TYPE II CYTOSKELETAL 2 ORAL"/>
    <property type="match status" value="1"/>
</dbReference>
<dbReference type="Gene3D" id="1.20.5.500">
    <property type="entry name" value="Single helix bin"/>
    <property type="match status" value="1"/>
</dbReference>
<feature type="domain" description="IF rod" evidence="6">
    <location>
        <begin position="1"/>
        <end position="197"/>
    </location>
</feature>
<reference evidence="8" key="1">
    <citation type="submission" date="2025-08" db="UniProtKB">
        <authorList>
            <consortium name="RefSeq"/>
        </authorList>
    </citation>
    <scope>IDENTIFICATION</scope>
</reference>
<keyword evidence="2" id="KW-0403">Intermediate filament</keyword>
<sequence length="268" mass="29501">MTKLDLETQVENLTNEVNFLRAIYKAYNQVLLESSDMSVVLSMDNNRHLDLDSIISEAKVQYEEITEKSKAETQALYKTKLRLLQTTAGRHGDDLRSTKNETAEFNRMIQTLRAEIESVNKQNANLQAAITDSEQWGDLTLKDAQTKLAELREVLQQLKENLAHLLYDHQDLMNIKLALDVEIATYQNMLEGEECKMSGECQSPVCISVVNHTSSCKNISAGGSSSSSSSSSSDGCLPASRENDEPAVQQALPGHQGFSGSSAIVVAG</sequence>
<dbReference type="FunFam" id="1.20.5.500:FF:000001">
    <property type="entry name" value="Type II keratin 23"/>
    <property type="match status" value="1"/>
</dbReference>
<dbReference type="GO" id="GO:0030280">
    <property type="term" value="F:structural constituent of skin epidermis"/>
    <property type="evidence" value="ECO:0007669"/>
    <property type="project" value="TreeGrafter"/>
</dbReference>
<dbReference type="STRING" id="127582.A0A2Y9DGD3"/>
<dbReference type="InterPro" id="IPR039008">
    <property type="entry name" value="IF_rod_dom"/>
</dbReference>
<dbReference type="Gene3D" id="1.20.5.170">
    <property type="match status" value="1"/>
</dbReference>
<dbReference type="AlphaFoldDB" id="A0A2Y9DGD3"/>
<accession>A0A2Y9DGD3</accession>
<dbReference type="GO" id="GO:0005615">
    <property type="term" value="C:extracellular space"/>
    <property type="evidence" value="ECO:0007669"/>
    <property type="project" value="TreeGrafter"/>
</dbReference>
<gene>
    <name evidence="8" type="primary">LOC101358134</name>
</gene>
<feature type="coiled-coil region" evidence="4">
    <location>
        <begin position="95"/>
        <end position="168"/>
    </location>
</feature>
<organism evidence="7 8">
    <name type="scientific">Trichechus manatus latirostris</name>
    <name type="common">Florida manatee</name>
    <dbReference type="NCBI Taxonomy" id="127582"/>
    <lineage>
        <taxon>Eukaryota</taxon>
        <taxon>Metazoa</taxon>
        <taxon>Chordata</taxon>
        <taxon>Craniata</taxon>
        <taxon>Vertebrata</taxon>
        <taxon>Euteleostomi</taxon>
        <taxon>Mammalia</taxon>
        <taxon>Eutheria</taxon>
        <taxon>Afrotheria</taxon>
        <taxon>Sirenia</taxon>
        <taxon>Trichechidae</taxon>
        <taxon>Trichechus</taxon>
    </lineage>
</organism>
<name>A0A2Y9DGD3_TRIMA</name>
<dbReference type="Proteomes" id="UP000248480">
    <property type="component" value="Unplaced"/>
</dbReference>
<feature type="coiled-coil region" evidence="4">
    <location>
        <begin position="3"/>
        <end position="30"/>
    </location>
</feature>
<dbReference type="SUPFAM" id="SSF64593">
    <property type="entry name" value="Intermediate filament protein, coiled coil region"/>
    <property type="match status" value="1"/>
</dbReference>
<evidence type="ECO:0000256" key="1">
    <source>
        <dbReference type="ARBA" id="ARBA00022744"/>
    </source>
</evidence>
<feature type="compositionally biased region" description="Low complexity" evidence="5">
    <location>
        <begin position="224"/>
        <end position="233"/>
    </location>
</feature>
<evidence type="ECO:0000259" key="6">
    <source>
        <dbReference type="PROSITE" id="PS51842"/>
    </source>
</evidence>
<dbReference type="RefSeq" id="XP_004374124.1">
    <property type="nucleotide sequence ID" value="XM_004374067.3"/>
</dbReference>
<evidence type="ECO:0000313" key="8">
    <source>
        <dbReference type="RefSeq" id="XP_004374124.1"/>
    </source>
</evidence>
<keyword evidence="1" id="KW-0416">Keratin</keyword>
<keyword evidence="3 4" id="KW-0175">Coiled coil</keyword>
<evidence type="ECO:0000313" key="7">
    <source>
        <dbReference type="Proteomes" id="UP000248480"/>
    </source>
</evidence>
<evidence type="ECO:0000256" key="4">
    <source>
        <dbReference type="SAM" id="Coils"/>
    </source>
</evidence>
<dbReference type="KEGG" id="tmu:101358134"/>
<dbReference type="GO" id="GO:0031424">
    <property type="term" value="P:keratinization"/>
    <property type="evidence" value="ECO:0007669"/>
    <property type="project" value="TreeGrafter"/>
</dbReference>
<dbReference type="Pfam" id="PF00038">
    <property type="entry name" value="Filament"/>
    <property type="match status" value="1"/>
</dbReference>
<evidence type="ECO:0000256" key="5">
    <source>
        <dbReference type="SAM" id="MobiDB-lite"/>
    </source>
</evidence>
<dbReference type="OrthoDB" id="2441647at2759"/>
<dbReference type="InParanoid" id="A0A2Y9DGD3"/>
<dbReference type="GO" id="GO:0045109">
    <property type="term" value="P:intermediate filament organization"/>
    <property type="evidence" value="ECO:0007669"/>
    <property type="project" value="TreeGrafter"/>
</dbReference>
<dbReference type="PROSITE" id="PS51842">
    <property type="entry name" value="IF_ROD_2"/>
    <property type="match status" value="1"/>
</dbReference>
<keyword evidence="7" id="KW-1185">Reference proteome</keyword>
<evidence type="ECO:0000256" key="2">
    <source>
        <dbReference type="ARBA" id="ARBA00022754"/>
    </source>
</evidence>